<dbReference type="Proteomes" id="UP000008084">
    <property type="component" value="Chromosome"/>
</dbReference>
<evidence type="ECO:0000256" key="9">
    <source>
        <dbReference type="ARBA" id="ARBA00034247"/>
    </source>
</evidence>
<feature type="transmembrane region" description="Helical" evidence="10">
    <location>
        <begin position="124"/>
        <end position="148"/>
    </location>
</feature>
<dbReference type="PANTHER" id="PTHR44757">
    <property type="entry name" value="DIGUANYLATE CYCLASE DGCP"/>
    <property type="match status" value="1"/>
</dbReference>
<evidence type="ECO:0000256" key="10">
    <source>
        <dbReference type="SAM" id="Phobius"/>
    </source>
</evidence>
<feature type="transmembrane region" description="Helical" evidence="10">
    <location>
        <begin position="160"/>
        <end position="179"/>
    </location>
</feature>
<dbReference type="SMART" id="SM00267">
    <property type="entry name" value="GGDEF"/>
    <property type="match status" value="1"/>
</dbReference>
<evidence type="ECO:0000256" key="6">
    <source>
        <dbReference type="ARBA" id="ARBA00022692"/>
    </source>
</evidence>
<dbReference type="Pfam" id="PF08448">
    <property type="entry name" value="PAS_4"/>
    <property type="match status" value="1"/>
</dbReference>
<dbReference type="InterPro" id="IPR013655">
    <property type="entry name" value="PAS_fold_3"/>
</dbReference>
<organism evidence="14 15">
    <name type="scientific">Yersinia enterocolitica subsp. palearctica serotype O:3 (strain DSM 13030 / CIP 106945 / Y11)</name>
    <dbReference type="NCBI Taxonomy" id="930944"/>
    <lineage>
        <taxon>Bacteria</taxon>
        <taxon>Pseudomonadati</taxon>
        <taxon>Pseudomonadota</taxon>
        <taxon>Gammaproteobacteria</taxon>
        <taxon>Enterobacterales</taxon>
        <taxon>Yersiniaceae</taxon>
        <taxon>Yersinia</taxon>
    </lineage>
</organism>
<dbReference type="CDD" id="cd01949">
    <property type="entry name" value="GGDEF"/>
    <property type="match status" value="1"/>
</dbReference>
<dbReference type="PROSITE" id="PS50887">
    <property type="entry name" value="GGDEF"/>
    <property type="match status" value="1"/>
</dbReference>
<dbReference type="SMART" id="SM00091">
    <property type="entry name" value="PAS"/>
    <property type="match status" value="3"/>
</dbReference>
<dbReference type="NCBIfam" id="TIGR00254">
    <property type="entry name" value="GGDEF"/>
    <property type="match status" value="1"/>
</dbReference>
<dbReference type="SMART" id="SM00086">
    <property type="entry name" value="PAC"/>
    <property type="match status" value="3"/>
</dbReference>
<evidence type="ECO:0000313" key="15">
    <source>
        <dbReference type="Proteomes" id="UP000008084"/>
    </source>
</evidence>
<keyword evidence="6 10" id="KW-0812">Transmembrane</keyword>
<protein>
    <recommendedName>
        <fullName evidence="4">diguanylate cyclase</fullName>
        <ecNumber evidence="4">2.7.7.65</ecNumber>
    </recommendedName>
</protein>
<dbReference type="InterPro" id="IPR000160">
    <property type="entry name" value="GGDEF_dom"/>
</dbReference>
<dbReference type="GO" id="GO:0005886">
    <property type="term" value="C:plasma membrane"/>
    <property type="evidence" value="ECO:0007669"/>
    <property type="project" value="UniProtKB-SubCell"/>
</dbReference>
<dbReference type="PROSITE" id="PS50112">
    <property type="entry name" value="PAS"/>
    <property type="match status" value="2"/>
</dbReference>
<dbReference type="HOGENOM" id="CLU_000445_126_1_6"/>
<feature type="transmembrane region" description="Helical" evidence="10">
    <location>
        <begin position="69"/>
        <end position="89"/>
    </location>
</feature>
<feature type="transmembrane region" description="Helical" evidence="10">
    <location>
        <begin position="200"/>
        <end position="229"/>
    </location>
</feature>
<feature type="transmembrane region" description="Helical" evidence="10">
    <location>
        <begin position="269"/>
        <end position="292"/>
    </location>
</feature>
<comment type="pathway">
    <text evidence="3">Purine metabolism; 3',5'-cyclic di-GMP biosynthesis.</text>
</comment>
<dbReference type="KEGG" id="yey:Y11_43431"/>
<gene>
    <name evidence="14" type="ordered locus">Y11_43431</name>
</gene>
<dbReference type="NCBIfam" id="TIGR00229">
    <property type="entry name" value="sensory_box"/>
    <property type="match status" value="2"/>
</dbReference>
<feature type="domain" description="PAS" evidence="11">
    <location>
        <begin position="556"/>
        <end position="629"/>
    </location>
</feature>
<dbReference type="InterPro" id="IPR000014">
    <property type="entry name" value="PAS"/>
</dbReference>
<dbReference type="Pfam" id="PF00990">
    <property type="entry name" value="GGDEF"/>
    <property type="match status" value="1"/>
</dbReference>
<dbReference type="EMBL" id="FR729477">
    <property type="protein sequence ID" value="CBY28187.1"/>
    <property type="molecule type" value="Genomic_DNA"/>
</dbReference>
<dbReference type="SUPFAM" id="SSF55785">
    <property type="entry name" value="PYP-like sensor domain (PAS domain)"/>
    <property type="match status" value="3"/>
</dbReference>
<dbReference type="InterPro" id="IPR001610">
    <property type="entry name" value="PAC"/>
</dbReference>
<feature type="transmembrane region" description="Helical" evidence="10">
    <location>
        <begin position="43"/>
        <end position="62"/>
    </location>
</feature>
<feature type="domain" description="PAC" evidence="12">
    <location>
        <begin position="503"/>
        <end position="555"/>
    </location>
</feature>
<dbReference type="InterPro" id="IPR007895">
    <property type="entry name" value="MASE1"/>
</dbReference>
<dbReference type="InterPro" id="IPR035965">
    <property type="entry name" value="PAS-like_dom_sf"/>
</dbReference>
<feature type="transmembrane region" description="Helical" evidence="10">
    <location>
        <begin position="235"/>
        <end position="257"/>
    </location>
</feature>
<evidence type="ECO:0000259" key="13">
    <source>
        <dbReference type="PROSITE" id="PS50887"/>
    </source>
</evidence>
<evidence type="ECO:0000259" key="12">
    <source>
        <dbReference type="PROSITE" id="PS50113"/>
    </source>
</evidence>
<dbReference type="EC" id="2.7.7.65" evidence="4"/>
<dbReference type="InterPro" id="IPR029787">
    <property type="entry name" value="Nucleotide_cyclase"/>
</dbReference>
<dbReference type="PATRIC" id="fig|930944.6.peg.4320"/>
<evidence type="ECO:0000313" key="14">
    <source>
        <dbReference type="EMBL" id="CBY28187.1"/>
    </source>
</evidence>
<dbReference type="CDD" id="cd00130">
    <property type="entry name" value="PAS"/>
    <property type="match status" value="3"/>
</dbReference>
<dbReference type="Pfam" id="PF08447">
    <property type="entry name" value="PAS_3"/>
    <property type="match status" value="2"/>
</dbReference>
<evidence type="ECO:0000256" key="5">
    <source>
        <dbReference type="ARBA" id="ARBA00022475"/>
    </source>
</evidence>
<reference evidence="14 15" key="1">
    <citation type="journal article" date="2011" name="J. Bacteriol.">
        <title>Complete genome sequence of Yersinia enterocolitica subsp. palearctica serogroup O:3.</title>
        <authorList>
            <person name="Batzilla J."/>
            <person name="Hoper D."/>
            <person name="Antonenka U."/>
            <person name="Heesemann J."/>
            <person name="Rakin A."/>
        </authorList>
    </citation>
    <scope>NUCLEOTIDE SEQUENCE [LARGE SCALE GENOMIC DNA]</scope>
    <source>
        <strain evidence="15">DSM 13030 / CIP 106945 / Y11</strain>
    </source>
</reference>
<dbReference type="Gene3D" id="2.10.70.100">
    <property type="match status" value="1"/>
</dbReference>
<keyword evidence="7 10" id="KW-1133">Transmembrane helix</keyword>
<dbReference type="InterPro" id="IPR043128">
    <property type="entry name" value="Rev_trsase/Diguanyl_cyclase"/>
</dbReference>
<dbReference type="GeneID" id="31412235"/>
<feature type="transmembrane region" description="Helical" evidence="10">
    <location>
        <begin position="16"/>
        <end position="37"/>
    </location>
</feature>
<name>A0A0H3NXG1_YERE1</name>
<proteinExistence type="predicted"/>
<dbReference type="Gene3D" id="3.30.70.270">
    <property type="match status" value="1"/>
</dbReference>
<dbReference type="InterPro" id="IPR000700">
    <property type="entry name" value="PAS-assoc_C"/>
</dbReference>
<dbReference type="RefSeq" id="WP_005162147.1">
    <property type="nucleotide sequence ID" value="NC_017564.1"/>
</dbReference>
<keyword evidence="8 10" id="KW-0472">Membrane</keyword>
<comment type="subcellular location">
    <subcellularLocation>
        <location evidence="2">Cell membrane</location>
        <topology evidence="2">Multi-pass membrane protein</topology>
    </subcellularLocation>
</comment>
<dbReference type="NCBIfam" id="NF038110">
    <property type="entry name" value="Lys_methyl_FliB"/>
    <property type="match status" value="1"/>
</dbReference>
<evidence type="ECO:0000256" key="2">
    <source>
        <dbReference type="ARBA" id="ARBA00004651"/>
    </source>
</evidence>
<accession>A0A0H3NXG1</accession>
<comment type="catalytic activity">
    <reaction evidence="9">
        <text>2 GTP = 3',3'-c-di-GMP + 2 diphosphate</text>
        <dbReference type="Rhea" id="RHEA:24898"/>
        <dbReference type="ChEBI" id="CHEBI:33019"/>
        <dbReference type="ChEBI" id="CHEBI:37565"/>
        <dbReference type="ChEBI" id="CHEBI:58805"/>
        <dbReference type="EC" id="2.7.7.65"/>
    </reaction>
</comment>
<dbReference type="FunFam" id="3.30.70.270:FF:000001">
    <property type="entry name" value="Diguanylate cyclase domain protein"/>
    <property type="match status" value="1"/>
</dbReference>
<dbReference type="NCBIfam" id="NF007298">
    <property type="entry name" value="PRK09776.1"/>
    <property type="match status" value="1"/>
</dbReference>
<feature type="domain" description="PAC" evidence="12">
    <location>
        <begin position="376"/>
        <end position="428"/>
    </location>
</feature>
<dbReference type="SUPFAM" id="SSF55073">
    <property type="entry name" value="Nucleotide cyclase"/>
    <property type="match status" value="1"/>
</dbReference>
<feature type="domain" description="PAC" evidence="12">
    <location>
        <begin position="634"/>
        <end position="686"/>
    </location>
</feature>
<evidence type="ECO:0000256" key="7">
    <source>
        <dbReference type="ARBA" id="ARBA00022989"/>
    </source>
</evidence>
<comment type="cofactor">
    <cofactor evidence="1">
        <name>Mg(2+)</name>
        <dbReference type="ChEBI" id="CHEBI:18420"/>
    </cofactor>
</comment>
<sequence>MDLSAAEKPAPDNKTLLHITIISIVVFLLALFCIRLSEQSENLAPLWFPTAVLMVALFHHPMRYWSWQLLAAGICIVAANYILYGISWFPLPLTLINLTEAAAGAWLLRKFLQPKDPLNNLFSWLKFSICTVVIVPLISGLAAAWYLAPQNGSFTQVLTVWFMSEAIGMLALGPVGLLYRRGYFNITNKTKALFDMTWMMIVSLSACYLGLMYLPFPFTFIIMALIWASIRLPRFETFTICFLATLLIAMMINFNLFTLHVDTKLSVQAFSFIPLLMVLIPPHAMAMVMHAFRMEKEHIVESENRFRNAMEYSAIGMALVSPEGKWMQVNQALCKLLGYRQETLLTLTFQQITHPEDLSADLKLLDDLYHGHIPSYSMEKRYIRSDGEVVWALLVVSVVRDHEQQPLYYISQVEDINDLKKSEIVNRRLMERITLANEAGGIGIWELDIRKQLISWDKRMYELYHVPLNTPVDERVWQQYIHPEDINRVKREYSAALTQRQPYRLDFRLLLPNGDIVHLRNQANMICDKNGNILRLIGTTLDMTEIRNLTEALHEEKERLHITLDSIGEAVVCTDQEMKITFMNPVAEKMTGWANTIALGQPIQHIIKLTNGVDGPEIDNPIEHCLTHRPHSSLNESIVLHHRDGQYYDIQESVAPLKTLEGTVVGAVLVFQDVGESRAMMRKLSHSASHDNLTGLPNRANFENKLKAAIQKSIDFDQQHALAFLDLDYFKAVNDTAGHPAGDALLKELSQLMRQHLRNSDCVARLGGDEFGLLMLNCTLPHAEAITQSLVSMINGYHFYWEDKLYRIGASAGVTQISSSNSQRSEIMAQADIACYTAKHSGRGQVYLYQPRQKQLLARQHELLSREDVESILSENQLLLQVTPTAPPKTPLSVCFYQVSFEIDRPQSPLVSQSAFEEAATLYNLLPKVDSWICEQLLVDHAQAIHQKGLALAIPLSQASLASWANIHPDNHGNCPFLDEQQLCQIHKHAGANALSNSCATYPRVEHIYKNQKIKSMSLSCPEVTRKVLFSPEALILRFSTIHQYDYYKAPDIVIDERIANRACAAIIAASEEISVPGETISIEESLWAINRFLLTNQMSSDVNKNKMAEMDSLRAKLISAVASGKAADELMAIDYSPAIRHELFDYFYHFLAQTPDIRGKKVLAGYADTLQAVLTDTLISPKHIEQQLSDAWHQHALPFFMQHSSIWRNYFFYRIHHDQLAMGDKCAVTVFNLQVIDFFYLKTLISAHVMKTGQLVEDDLIDIVYSYHACCDTSDDLGQQLTQELTACAATDDFPLLSLLI</sequence>
<evidence type="ECO:0000259" key="11">
    <source>
        <dbReference type="PROSITE" id="PS50112"/>
    </source>
</evidence>
<feature type="domain" description="PAS" evidence="11">
    <location>
        <begin position="302"/>
        <end position="372"/>
    </location>
</feature>
<feature type="domain" description="GGDEF" evidence="13">
    <location>
        <begin position="718"/>
        <end position="851"/>
    </location>
</feature>
<evidence type="ECO:0000256" key="1">
    <source>
        <dbReference type="ARBA" id="ARBA00001946"/>
    </source>
</evidence>
<evidence type="ECO:0000256" key="3">
    <source>
        <dbReference type="ARBA" id="ARBA00004665"/>
    </source>
</evidence>
<dbReference type="Gene3D" id="3.30.450.20">
    <property type="entry name" value="PAS domain"/>
    <property type="match status" value="3"/>
</dbReference>
<dbReference type="GO" id="GO:0052621">
    <property type="term" value="F:diguanylate cyclase activity"/>
    <property type="evidence" value="ECO:0007669"/>
    <property type="project" value="UniProtKB-EC"/>
</dbReference>
<keyword evidence="5" id="KW-1003">Cell membrane</keyword>
<evidence type="ECO:0000256" key="8">
    <source>
        <dbReference type="ARBA" id="ARBA00023136"/>
    </source>
</evidence>
<dbReference type="InterPro" id="IPR052155">
    <property type="entry name" value="Biofilm_reg_signaling"/>
</dbReference>
<dbReference type="InterPro" id="IPR013656">
    <property type="entry name" value="PAS_4"/>
</dbReference>
<evidence type="ECO:0000256" key="4">
    <source>
        <dbReference type="ARBA" id="ARBA00012528"/>
    </source>
</evidence>
<dbReference type="PROSITE" id="PS50113">
    <property type="entry name" value="PAC"/>
    <property type="match status" value="3"/>
</dbReference>
<dbReference type="PANTHER" id="PTHR44757:SF4">
    <property type="entry name" value="DIGUANYLATE CYCLASE DGCE-RELATED"/>
    <property type="match status" value="1"/>
</dbReference>
<dbReference type="Pfam" id="PF05231">
    <property type="entry name" value="MASE1"/>
    <property type="match status" value="1"/>
</dbReference>